<sequence length="190" mass="20026">MEGGHYISYPSTAFTMEDSTSVSRSLKEENVHTTTHRQCLCAPTTHEGSFRCRLHRSVQNRWPRAVSSAVPVVSALHSPTSSTPLVRISSSPPSPSSPSPLSSVPKQFSGPASGAALVYPSPPSSLPLATLPVRMSSSPSSACVSSSSRSSAGTSFTSSQKCNQLPPRSSVSSSRPPLFRPSARKTVEAQ</sequence>
<comment type="caution">
    <text evidence="2">The sequence shown here is derived from an EMBL/GenBank/DDBJ whole genome shotgun (WGS) entry which is preliminary data.</text>
</comment>
<dbReference type="Proteomes" id="UP000825935">
    <property type="component" value="Chromosome 25"/>
</dbReference>
<keyword evidence="3" id="KW-1185">Reference proteome</keyword>
<feature type="compositionally biased region" description="Low complexity" evidence="1">
    <location>
        <begin position="130"/>
        <end position="159"/>
    </location>
</feature>
<feature type="region of interest" description="Disordered" evidence="1">
    <location>
        <begin position="79"/>
        <end position="108"/>
    </location>
</feature>
<gene>
    <name evidence="2" type="ORF">KP509_25G031700</name>
</gene>
<evidence type="ECO:0000313" key="2">
    <source>
        <dbReference type="EMBL" id="KAH7298194.1"/>
    </source>
</evidence>
<accession>A0A8T2RQY9</accession>
<dbReference type="PANTHER" id="PTHR33132:SF135">
    <property type="entry name" value="OS02G0799700 PROTEIN"/>
    <property type="match status" value="1"/>
</dbReference>
<evidence type="ECO:0000256" key="1">
    <source>
        <dbReference type="SAM" id="MobiDB-lite"/>
    </source>
</evidence>
<organism evidence="2 3">
    <name type="scientific">Ceratopteris richardii</name>
    <name type="common">Triangle waterfern</name>
    <dbReference type="NCBI Taxonomy" id="49495"/>
    <lineage>
        <taxon>Eukaryota</taxon>
        <taxon>Viridiplantae</taxon>
        <taxon>Streptophyta</taxon>
        <taxon>Embryophyta</taxon>
        <taxon>Tracheophyta</taxon>
        <taxon>Polypodiopsida</taxon>
        <taxon>Polypodiidae</taxon>
        <taxon>Polypodiales</taxon>
        <taxon>Pteridineae</taxon>
        <taxon>Pteridaceae</taxon>
        <taxon>Parkerioideae</taxon>
        <taxon>Ceratopteris</taxon>
    </lineage>
</organism>
<name>A0A8T2RQY9_CERRI</name>
<dbReference type="EMBL" id="CM035430">
    <property type="protein sequence ID" value="KAH7298194.1"/>
    <property type="molecule type" value="Genomic_DNA"/>
</dbReference>
<proteinExistence type="predicted"/>
<dbReference type="PANTHER" id="PTHR33132">
    <property type="entry name" value="OSJNBB0118P14.9 PROTEIN"/>
    <property type="match status" value="1"/>
</dbReference>
<dbReference type="AlphaFoldDB" id="A0A8T2RQY9"/>
<evidence type="ECO:0000313" key="3">
    <source>
        <dbReference type="Proteomes" id="UP000825935"/>
    </source>
</evidence>
<feature type="region of interest" description="Disordered" evidence="1">
    <location>
        <begin position="130"/>
        <end position="190"/>
    </location>
</feature>
<feature type="compositionally biased region" description="Low complexity" evidence="1">
    <location>
        <begin position="166"/>
        <end position="181"/>
    </location>
</feature>
<reference evidence="2" key="1">
    <citation type="submission" date="2021-08" db="EMBL/GenBank/DDBJ databases">
        <title>WGS assembly of Ceratopteris richardii.</title>
        <authorList>
            <person name="Marchant D.B."/>
            <person name="Chen G."/>
            <person name="Jenkins J."/>
            <person name="Shu S."/>
            <person name="Leebens-Mack J."/>
            <person name="Grimwood J."/>
            <person name="Schmutz J."/>
            <person name="Soltis P."/>
            <person name="Soltis D."/>
            <person name="Chen Z.-H."/>
        </authorList>
    </citation>
    <scope>NUCLEOTIDE SEQUENCE</scope>
    <source>
        <strain evidence="2">Whitten #5841</strain>
        <tissue evidence="2">Leaf</tissue>
    </source>
</reference>
<protein>
    <submittedName>
        <fullName evidence="2">Uncharacterized protein</fullName>
    </submittedName>
</protein>